<evidence type="ECO:0000313" key="3">
    <source>
        <dbReference type="Proteomes" id="UP001172721"/>
    </source>
</evidence>
<gene>
    <name evidence="2" type="ORF">QYB97_08725</name>
</gene>
<feature type="compositionally biased region" description="Basic and acidic residues" evidence="1">
    <location>
        <begin position="247"/>
        <end position="259"/>
    </location>
</feature>
<dbReference type="Proteomes" id="UP001172721">
    <property type="component" value="Unassembled WGS sequence"/>
</dbReference>
<organism evidence="2 3">
    <name type="scientific">Fictibacillus fluitans</name>
    <dbReference type="NCBI Taxonomy" id="3058422"/>
    <lineage>
        <taxon>Bacteria</taxon>
        <taxon>Bacillati</taxon>
        <taxon>Bacillota</taxon>
        <taxon>Bacilli</taxon>
        <taxon>Bacillales</taxon>
        <taxon>Fictibacillaceae</taxon>
        <taxon>Fictibacillus</taxon>
    </lineage>
</organism>
<name>A0ABT8HUX6_9BACL</name>
<reference evidence="2" key="1">
    <citation type="submission" date="2023-07" db="EMBL/GenBank/DDBJ databases">
        <title>Fictibacillus sp. isolated from freshwater pond.</title>
        <authorList>
            <person name="Kirdat K."/>
            <person name="Bhat A."/>
            <person name="Mourya A."/>
            <person name="Yadav A."/>
        </authorList>
    </citation>
    <scope>NUCLEOTIDE SEQUENCE</scope>
    <source>
        <strain evidence="2">NE201</strain>
    </source>
</reference>
<sequence>MGKAEDARENRKISFILLKTREFLTRNSLVFGICTEILAEKRKLLSRIIRLLAEIQTLLACFKNLLSDRLKTCQEGSNKDKTPAELAVPAAAHQAYRGKARGSEASAAAHPVPVGIVRLAVPAAARRACRGKARGSEASAAAHPVPVGIVRLAVPAAADRQASRGKVLASEASAAVHPVPAELARLAVPVAAARQACRGKVLASGASAAVRLVPAELVRLAVPVASARRACRGKARGSEASAAVPEGKSHETREPVGLSPDREVGETFLGWNAAHKIHSSKNLLIFTLNILFFLEPRGH</sequence>
<feature type="region of interest" description="Disordered" evidence="1">
    <location>
        <begin position="235"/>
        <end position="259"/>
    </location>
</feature>
<dbReference type="RefSeq" id="WP_301165599.1">
    <property type="nucleotide sequence ID" value="NZ_JAUHTR010000003.1"/>
</dbReference>
<accession>A0ABT8HUX6</accession>
<dbReference type="EMBL" id="JAUHTR010000003">
    <property type="protein sequence ID" value="MDN4524556.1"/>
    <property type="molecule type" value="Genomic_DNA"/>
</dbReference>
<evidence type="ECO:0000313" key="2">
    <source>
        <dbReference type="EMBL" id="MDN4524556.1"/>
    </source>
</evidence>
<comment type="caution">
    <text evidence="2">The sequence shown here is derived from an EMBL/GenBank/DDBJ whole genome shotgun (WGS) entry which is preliminary data.</text>
</comment>
<keyword evidence="3" id="KW-1185">Reference proteome</keyword>
<evidence type="ECO:0000256" key="1">
    <source>
        <dbReference type="SAM" id="MobiDB-lite"/>
    </source>
</evidence>
<protein>
    <submittedName>
        <fullName evidence="2">Uncharacterized protein</fullName>
    </submittedName>
</protein>
<proteinExistence type="predicted"/>